<evidence type="ECO:0000313" key="2">
    <source>
        <dbReference type="Proteomes" id="UP001454036"/>
    </source>
</evidence>
<keyword evidence="2" id="KW-1185">Reference proteome</keyword>
<dbReference type="EMBL" id="BAABME010015786">
    <property type="protein sequence ID" value="GAA0142957.1"/>
    <property type="molecule type" value="Genomic_DNA"/>
</dbReference>
<proteinExistence type="predicted"/>
<dbReference type="AlphaFoldDB" id="A0AAV3NU92"/>
<dbReference type="Proteomes" id="UP001454036">
    <property type="component" value="Unassembled WGS sequence"/>
</dbReference>
<accession>A0AAV3NU92</accession>
<evidence type="ECO:0000313" key="1">
    <source>
        <dbReference type="EMBL" id="GAA0142957.1"/>
    </source>
</evidence>
<protein>
    <submittedName>
        <fullName evidence="1">Uncharacterized protein</fullName>
    </submittedName>
</protein>
<organism evidence="1 2">
    <name type="scientific">Lithospermum erythrorhizon</name>
    <name type="common">Purple gromwell</name>
    <name type="synonym">Lithospermum officinale var. erythrorhizon</name>
    <dbReference type="NCBI Taxonomy" id="34254"/>
    <lineage>
        <taxon>Eukaryota</taxon>
        <taxon>Viridiplantae</taxon>
        <taxon>Streptophyta</taxon>
        <taxon>Embryophyta</taxon>
        <taxon>Tracheophyta</taxon>
        <taxon>Spermatophyta</taxon>
        <taxon>Magnoliopsida</taxon>
        <taxon>eudicotyledons</taxon>
        <taxon>Gunneridae</taxon>
        <taxon>Pentapetalae</taxon>
        <taxon>asterids</taxon>
        <taxon>lamiids</taxon>
        <taxon>Boraginales</taxon>
        <taxon>Boraginaceae</taxon>
        <taxon>Boraginoideae</taxon>
        <taxon>Lithospermeae</taxon>
        <taxon>Lithospermum</taxon>
    </lineage>
</organism>
<comment type="caution">
    <text evidence="1">The sequence shown here is derived from an EMBL/GenBank/DDBJ whole genome shotgun (WGS) entry which is preliminary data.</text>
</comment>
<sequence length="105" mass="10473">MASFARSRAVLVVGGDGDGDGDGDGGGLNFDDVGVLGGDGDGDGDGGGLSVGDVSVLGELNGILRDMERGEWNSIISIRGVIINDFVVEGIGGGSFCILEIDLSK</sequence>
<reference evidence="1 2" key="1">
    <citation type="submission" date="2024-01" db="EMBL/GenBank/DDBJ databases">
        <title>The complete chloroplast genome sequence of Lithospermum erythrorhizon: insights into the phylogenetic relationship among Boraginaceae species and the maternal lineages of purple gromwells.</title>
        <authorList>
            <person name="Okada T."/>
            <person name="Watanabe K."/>
        </authorList>
    </citation>
    <scope>NUCLEOTIDE SEQUENCE [LARGE SCALE GENOMIC DNA]</scope>
</reference>
<gene>
    <name evidence="1" type="ORF">LIER_35659</name>
</gene>
<name>A0AAV3NU92_LITER</name>